<sequence length="47" mass="5222">MDLLIFLAGIAVLTGLGMLLAWPRHDDLDPGEHRREPARQSARRGKA</sequence>
<gene>
    <name evidence="2" type="ORF">JOF55_003391</name>
</gene>
<dbReference type="Proteomes" id="UP001180845">
    <property type="component" value="Unassembled WGS sequence"/>
</dbReference>
<protein>
    <submittedName>
        <fullName evidence="2">Uncharacterized protein</fullName>
    </submittedName>
</protein>
<reference evidence="2" key="1">
    <citation type="submission" date="2023-07" db="EMBL/GenBank/DDBJ databases">
        <title>Sequencing the genomes of 1000 actinobacteria strains.</title>
        <authorList>
            <person name="Klenk H.-P."/>
        </authorList>
    </citation>
    <scope>NUCLEOTIDE SEQUENCE</scope>
    <source>
        <strain evidence="2">DSM 45977</strain>
    </source>
</reference>
<name>A0AAE3ZFV2_9ACTN</name>
<keyword evidence="3" id="KW-1185">Reference proteome</keyword>
<dbReference type="AlphaFoldDB" id="A0AAE3ZFV2"/>
<feature type="region of interest" description="Disordered" evidence="1">
    <location>
        <begin position="24"/>
        <end position="47"/>
    </location>
</feature>
<comment type="caution">
    <text evidence="2">The sequence shown here is derived from an EMBL/GenBank/DDBJ whole genome shotgun (WGS) entry which is preliminary data.</text>
</comment>
<dbReference type="EMBL" id="JAVDXW010000001">
    <property type="protein sequence ID" value="MDR7303210.1"/>
    <property type="molecule type" value="Genomic_DNA"/>
</dbReference>
<evidence type="ECO:0000313" key="3">
    <source>
        <dbReference type="Proteomes" id="UP001180845"/>
    </source>
</evidence>
<organism evidence="2 3">
    <name type="scientific">Haloactinomyces albus</name>
    <dbReference type="NCBI Taxonomy" id="1352928"/>
    <lineage>
        <taxon>Bacteria</taxon>
        <taxon>Bacillati</taxon>
        <taxon>Actinomycetota</taxon>
        <taxon>Actinomycetes</taxon>
        <taxon>Actinopolysporales</taxon>
        <taxon>Actinopolysporaceae</taxon>
        <taxon>Haloactinomyces</taxon>
    </lineage>
</organism>
<evidence type="ECO:0000256" key="1">
    <source>
        <dbReference type="SAM" id="MobiDB-lite"/>
    </source>
</evidence>
<feature type="compositionally biased region" description="Basic and acidic residues" evidence="1">
    <location>
        <begin position="24"/>
        <end position="38"/>
    </location>
</feature>
<evidence type="ECO:0000313" key="2">
    <source>
        <dbReference type="EMBL" id="MDR7303210.1"/>
    </source>
</evidence>
<accession>A0AAE3ZFV2</accession>
<dbReference type="RefSeq" id="WP_310275366.1">
    <property type="nucleotide sequence ID" value="NZ_JAVDXW010000001.1"/>
</dbReference>
<proteinExistence type="predicted"/>